<evidence type="ECO:0000313" key="4">
    <source>
        <dbReference type="Proteomes" id="UP000027265"/>
    </source>
</evidence>
<gene>
    <name evidence="3" type="ORF">JAAARDRAFT_200794</name>
</gene>
<dbReference type="PANTHER" id="PTHR43763:SF17">
    <property type="entry name" value="AMINOPEPTIDASE P, CYTOPLASMIC-RELATED"/>
    <property type="match status" value="1"/>
</dbReference>
<evidence type="ECO:0000259" key="2">
    <source>
        <dbReference type="Pfam" id="PF01321"/>
    </source>
</evidence>
<dbReference type="HOGENOM" id="CLU_500633_0_0_1"/>
<sequence>MKLASFLRRRKCRPLVTPAANEPRLSLKDRKQDTDTGYGPIALTATATPTPAPVPPPTPPPNPKPHLPRNLAPPGRKCLPRDQRYHLRSICNVDEALVQSIHTMQKSERLYFLRKLMAANSIDYYVITRTDEYGRQDGTLAWISGFAGDSDAVGIVSQHDACLFVDQGECDPKPTCPHNGWVTLPAAHGSQSPNWMKWVATNPDNSNIGFDVRCMRYDTFKLLKSHLESKKITTKFVVCDFVFIMGMLHLDEPQFIGVKSIPAFDPKRRIKRLQHWVESQNLAPVDDDPRNKPRKYDGVLFTCPTSIAYIVYLRGYIAFPAYLYVGLRDCRLFIRHHIYSDLLYHIANIGVRLENREKLPQFFGDRMWGSGKILLFPDISCLVTSRIPERFYTITDSPIERLKYVEDATRESVLEWSRHAHYMYHANGVNTSDIKFDLDKVMQHMSFLSTSQPIEKDDIVREFPTLLLTWLREIMTSPEARHQILDMQSEGVTVFTTSVQQVLDAWSCDDWRMSLLFPGIPKTELIVLCEEMEGFRDLILSEMK</sequence>
<dbReference type="SUPFAM" id="SSF53092">
    <property type="entry name" value="Creatinase/prolidase N-terminal domain"/>
    <property type="match status" value="1"/>
</dbReference>
<feature type="compositionally biased region" description="Basic and acidic residues" evidence="1">
    <location>
        <begin position="25"/>
        <end position="34"/>
    </location>
</feature>
<dbReference type="InterPro" id="IPR050422">
    <property type="entry name" value="X-Pro_aminopeptidase_P"/>
</dbReference>
<dbReference type="InterPro" id="IPR000587">
    <property type="entry name" value="Creatinase_N"/>
</dbReference>
<proteinExistence type="predicted"/>
<evidence type="ECO:0000313" key="3">
    <source>
        <dbReference type="EMBL" id="KDQ49515.1"/>
    </source>
</evidence>
<name>A0A067P6S9_9AGAM</name>
<reference evidence="4" key="1">
    <citation type="journal article" date="2014" name="Proc. Natl. Acad. Sci. U.S.A.">
        <title>Extensive sampling of basidiomycete genomes demonstrates inadequacy of the white-rot/brown-rot paradigm for wood decay fungi.</title>
        <authorList>
            <person name="Riley R."/>
            <person name="Salamov A.A."/>
            <person name="Brown D.W."/>
            <person name="Nagy L.G."/>
            <person name="Floudas D."/>
            <person name="Held B.W."/>
            <person name="Levasseur A."/>
            <person name="Lombard V."/>
            <person name="Morin E."/>
            <person name="Otillar R."/>
            <person name="Lindquist E.A."/>
            <person name="Sun H."/>
            <person name="LaButti K.M."/>
            <person name="Schmutz J."/>
            <person name="Jabbour D."/>
            <person name="Luo H."/>
            <person name="Baker S.E."/>
            <person name="Pisabarro A.G."/>
            <person name="Walton J.D."/>
            <person name="Blanchette R.A."/>
            <person name="Henrissat B."/>
            <person name="Martin F."/>
            <person name="Cullen D."/>
            <person name="Hibbett D.S."/>
            <person name="Grigoriev I.V."/>
        </authorList>
    </citation>
    <scope>NUCLEOTIDE SEQUENCE [LARGE SCALE GENOMIC DNA]</scope>
    <source>
        <strain evidence="4">MUCL 33604</strain>
    </source>
</reference>
<dbReference type="Proteomes" id="UP000027265">
    <property type="component" value="Unassembled WGS sequence"/>
</dbReference>
<organism evidence="3 4">
    <name type="scientific">Jaapia argillacea MUCL 33604</name>
    <dbReference type="NCBI Taxonomy" id="933084"/>
    <lineage>
        <taxon>Eukaryota</taxon>
        <taxon>Fungi</taxon>
        <taxon>Dikarya</taxon>
        <taxon>Basidiomycota</taxon>
        <taxon>Agaricomycotina</taxon>
        <taxon>Agaricomycetes</taxon>
        <taxon>Agaricomycetidae</taxon>
        <taxon>Jaapiales</taxon>
        <taxon>Jaapiaceae</taxon>
        <taxon>Jaapia</taxon>
    </lineage>
</organism>
<dbReference type="EMBL" id="KL197782">
    <property type="protein sequence ID" value="KDQ49515.1"/>
    <property type="molecule type" value="Genomic_DNA"/>
</dbReference>
<keyword evidence="4" id="KW-1185">Reference proteome</keyword>
<feature type="domain" description="Creatinase N-terminal" evidence="2">
    <location>
        <begin position="109"/>
        <end position="232"/>
    </location>
</feature>
<feature type="region of interest" description="Disordered" evidence="1">
    <location>
        <begin position="1"/>
        <end position="75"/>
    </location>
</feature>
<dbReference type="Pfam" id="PF01321">
    <property type="entry name" value="Creatinase_N"/>
    <property type="match status" value="1"/>
</dbReference>
<evidence type="ECO:0000256" key="1">
    <source>
        <dbReference type="SAM" id="MobiDB-lite"/>
    </source>
</evidence>
<protein>
    <recommendedName>
        <fullName evidence="2">Creatinase N-terminal domain-containing protein</fullName>
    </recommendedName>
</protein>
<dbReference type="PANTHER" id="PTHR43763">
    <property type="entry name" value="XAA-PRO AMINOPEPTIDASE 1"/>
    <property type="match status" value="1"/>
</dbReference>
<feature type="compositionally biased region" description="Pro residues" evidence="1">
    <location>
        <begin position="50"/>
        <end position="65"/>
    </location>
</feature>
<accession>A0A067P6S9</accession>
<dbReference type="AlphaFoldDB" id="A0A067P6S9"/>
<dbReference type="InParanoid" id="A0A067P6S9"/>
<feature type="compositionally biased region" description="Low complexity" evidence="1">
    <location>
        <begin position="40"/>
        <end position="49"/>
    </location>
</feature>
<dbReference type="Gene3D" id="3.40.350.10">
    <property type="entry name" value="Creatinase/prolidase N-terminal domain"/>
    <property type="match status" value="1"/>
</dbReference>
<dbReference type="InterPro" id="IPR029149">
    <property type="entry name" value="Creatin/AminoP/Spt16_N"/>
</dbReference>